<evidence type="ECO:0000313" key="1">
    <source>
        <dbReference type="EMBL" id="CUV11904.1"/>
    </source>
</evidence>
<gene>
    <name evidence="1" type="ORF">RUN39_v1_260051</name>
</gene>
<dbReference type="EMBL" id="LN899819">
    <property type="protein sequence ID" value="CUV11904.1"/>
    <property type="molecule type" value="Genomic_DNA"/>
</dbReference>
<proteinExistence type="predicted"/>
<sequence>MPQEDRRAFVSLVPANELLGRDQEVEASLLEDVFSICKARLILCVEGPLLGLHFNNKFPRRADQEEVRHIGAEFSKIQEKRLVGYRRNFQVEQC</sequence>
<dbReference type="AlphaFoldDB" id="A0A0S4TPC7"/>
<organism evidence="1">
    <name type="scientific">Ralstonia solanacearum</name>
    <name type="common">Pseudomonas solanacearum</name>
    <dbReference type="NCBI Taxonomy" id="305"/>
    <lineage>
        <taxon>Bacteria</taxon>
        <taxon>Pseudomonadati</taxon>
        <taxon>Pseudomonadota</taxon>
        <taxon>Betaproteobacteria</taxon>
        <taxon>Burkholderiales</taxon>
        <taxon>Burkholderiaceae</taxon>
        <taxon>Ralstonia</taxon>
        <taxon>Ralstonia solanacearum species complex</taxon>
    </lineage>
</organism>
<protein>
    <submittedName>
        <fullName evidence="1">Uncharacterized protein</fullName>
    </submittedName>
</protein>
<reference evidence="1" key="1">
    <citation type="submission" date="2015-10" db="EMBL/GenBank/DDBJ databases">
        <authorList>
            <person name="Gilbert D.G."/>
        </authorList>
    </citation>
    <scope>NUCLEOTIDE SEQUENCE</scope>
    <source>
        <strain evidence="1">Phyl III-seqv23</strain>
    </source>
</reference>
<name>A0A0S4TPC7_RALSL</name>
<accession>A0A0S4TPC7</accession>